<geneLocation type="plasmid" evidence="1">
    <name>pM7012</name>
</geneLocation>
<reference evidence="1" key="1">
    <citation type="journal article" date="2014" name="Microbiology">
        <title>A 2,4-dichlorophenoxyacetic acid degradation plasmid pM7012 discloses distribution of an unclassified megaplasmid group across bacterial species.</title>
        <authorList>
            <person name="Sakai Y."/>
            <person name="Ogawa N."/>
            <person name="Shimomura Y."/>
            <person name="Fujii T."/>
        </authorList>
    </citation>
    <scope>NUCLEOTIDE SEQUENCE</scope>
    <source>
        <strain evidence="1">M701</strain>
    </source>
</reference>
<dbReference type="RefSeq" id="WP_023842407.1">
    <property type="nucleotide sequence ID" value="NC_022995.1"/>
</dbReference>
<keyword evidence="1" id="KW-0614">Plasmid</keyword>
<protein>
    <submittedName>
        <fullName evidence="1">Uncharacterized protein</fullName>
    </submittedName>
</protein>
<reference evidence="1" key="2">
    <citation type="submission" date="2024-06" db="EMBL/GenBank/DDBJ databases">
        <authorList>
            <person name="Sakai Y."/>
            <person name="Fujii T."/>
        </authorList>
    </citation>
    <scope>NUCLEOTIDE SEQUENCE</scope>
    <source>
        <strain evidence="1">M701</strain>
        <plasmid evidence="1">pM7012</plasmid>
    </source>
</reference>
<accession>V5YNM9</accession>
<evidence type="ECO:0000313" key="1">
    <source>
        <dbReference type="EMBL" id="BAO18864.1"/>
    </source>
</evidence>
<dbReference type="AlphaFoldDB" id="V5YNM9"/>
<name>V5YNM9_9BURK</name>
<dbReference type="EMBL" id="AB853026">
    <property type="protein sequence ID" value="BAO18864.1"/>
    <property type="molecule type" value="Genomic_DNA"/>
</dbReference>
<proteinExistence type="predicted"/>
<sequence length="163" mass="18605">MNSFSQLMSDFWHSRRLGMAPPKDRPLDGHIPVAAKMVGEWWADRLYPEHVDKRVAFVDAVSMRVEQVLRGEICWTEHGREVGNGQMPRTVFTECDYDPSGLLLEAVREVIDPMCGRGLHLPAAYRILSGKHALVLDTQRWLLKPREGYRGWTSVIPVPVDAR</sequence>
<organism evidence="1">
    <name type="scientific">Burkholderia sp. M701</name>
    <dbReference type="NCBI Taxonomy" id="326454"/>
    <lineage>
        <taxon>Bacteria</taxon>
        <taxon>Pseudomonadati</taxon>
        <taxon>Pseudomonadota</taxon>
        <taxon>Betaproteobacteria</taxon>
        <taxon>Burkholderiales</taxon>
        <taxon>Burkholderiaceae</taxon>
        <taxon>Burkholderia</taxon>
    </lineage>
</organism>